<keyword evidence="6" id="KW-1185">Reference proteome</keyword>
<reference evidence="5" key="1">
    <citation type="submission" date="2023-10" db="EMBL/GenBank/DDBJ databases">
        <title>Genome assembly of Pristionchus species.</title>
        <authorList>
            <person name="Yoshida K."/>
            <person name="Sommer R.J."/>
        </authorList>
    </citation>
    <scope>NUCLEOTIDE SEQUENCE</scope>
    <source>
        <strain evidence="5">RS5133</strain>
    </source>
</reference>
<dbReference type="SMART" id="SM00271">
    <property type="entry name" value="DnaJ"/>
    <property type="match status" value="1"/>
</dbReference>
<dbReference type="InterPro" id="IPR001005">
    <property type="entry name" value="SANT/Myb"/>
</dbReference>
<dbReference type="Pfam" id="PF00226">
    <property type="entry name" value="DnaJ"/>
    <property type="match status" value="1"/>
</dbReference>
<dbReference type="Pfam" id="PF23082">
    <property type="entry name" value="Myb_DNA-binding_2"/>
    <property type="match status" value="1"/>
</dbReference>
<dbReference type="SUPFAM" id="SSF46689">
    <property type="entry name" value="Homeodomain-like"/>
    <property type="match status" value="1"/>
</dbReference>
<dbReference type="GO" id="GO:0030544">
    <property type="term" value="F:Hsp70 protein binding"/>
    <property type="evidence" value="ECO:0007669"/>
    <property type="project" value="InterPro"/>
</dbReference>
<evidence type="ECO:0000313" key="6">
    <source>
        <dbReference type="Proteomes" id="UP001432322"/>
    </source>
</evidence>
<evidence type="ECO:0000259" key="3">
    <source>
        <dbReference type="PROSITE" id="PS50076"/>
    </source>
</evidence>
<dbReference type="AlphaFoldDB" id="A0AAV5W3I2"/>
<proteinExistence type="predicted"/>
<evidence type="ECO:0000256" key="1">
    <source>
        <dbReference type="ARBA" id="ARBA00004123"/>
    </source>
</evidence>
<feature type="domain" description="J" evidence="3">
    <location>
        <begin position="97"/>
        <end position="169"/>
    </location>
</feature>
<dbReference type="GO" id="GO:0051083">
    <property type="term" value="P:'de novo' cotranslational protein folding"/>
    <property type="evidence" value="ECO:0007669"/>
    <property type="project" value="InterPro"/>
</dbReference>
<comment type="subcellular location">
    <subcellularLocation>
        <location evidence="1">Nucleus</location>
    </subcellularLocation>
</comment>
<feature type="region of interest" description="Disordered" evidence="2">
    <location>
        <begin position="289"/>
        <end position="362"/>
    </location>
</feature>
<dbReference type="InterPro" id="IPR036869">
    <property type="entry name" value="J_dom_sf"/>
</dbReference>
<name>A0AAV5W3I2_9BILA</name>
<dbReference type="PANTHER" id="PTHR43999">
    <property type="entry name" value="DNAJ HOMOLOG SUBFAMILY C MEMBER 2"/>
    <property type="match status" value="1"/>
</dbReference>
<dbReference type="Gene3D" id="1.10.287.110">
    <property type="entry name" value="DnaJ domain"/>
    <property type="match status" value="1"/>
</dbReference>
<evidence type="ECO:0000256" key="2">
    <source>
        <dbReference type="SAM" id="MobiDB-lite"/>
    </source>
</evidence>
<dbReference type="InterPro" id="IPR044634">
    <property type="entry name" value="Zuotin/DnaJC2"/>
</dbReference>
<dbReference type="SUPFAM" id="SSF46565">
    <property type="entry name" value="Chaperone J-domain"/>
    <property type="match status" value="1"/>
</dbReference>
<dbReference type="CDD" id="cd00167">
    <property type="entry name" value="SANT"/>
    <property type="match status" value="1"/>
</dbReference>
<dbReference type="InterPro" id="IPR009057">
    <property type="entry name" value="Homeodomain-like_sf"/>
</dbReference>
<dbReference type="PANTHER" id="PTHR43999:SF1">
    <property type="entry name" value="DNAJ HOMOLOG SUBFAMILY C MEMBER 2"/>
    <property type="match status" value="1"/>
</dbReference>
<dbReference type="GO" id="GO:0005634">
    <property type="term" value="C:nucleus"/>
    <property type="evidence" value="ECO:0007669"/>
    <property type="project" value="UniProtKB-SubCell"/>
</dbReference>
<feature type="non-terminal residue" evidence="5">
    <location>
        <position position="1"/>
    </location>
</feature>
<dbReference type="Gene3D" id="1.10.10.60">
    <property type="entry name" value="Homeodomain-like"/>
    <property type="match status" value="2"/>
</dbReference>
<dbReference type="InterPro" id="IPR001623">
    <property type="entry name" value="DnaJ_domain"/>
</dbReference>
<comment type="caution">
    <text evidence="5">The sequence shown here is derived from an EMBL/GenBank/DDBJ whole genome shotgun (WGS) entry which is preliminary data.</text>
</comment>
<dbReference type="InterPro" id="IPR054076">
    <property type="entry name" value="ZUO1-like_ZHD"/>
</dbReference>
<dbReference type="PROSITE" id="PS50090">
    <property type="entry name" value="MYB_LIKE"/>
    <property type="match status" value="2"/>
</dbReference>
<feature type="domain" description="Myb-like" evidence="4">
    <location>
        <begin position="447"/>
        <end position="502"/>
    </location>
</feature>
<dbReference type="GO" id="GO:0043022">
    <property type="term" value="F:ribosome binding"/>
    <property type="evidence" value="ECO:0007669"/>
    <property type="project" value="InterPro"/>
</dbReference>
<dbReference type="CDD" id="cd06257">
    <property type="entry name" value="DnaJ"/>
    <property type="match status" value="1"/>
</dbReference>
<dbReference type="EMBL" id="BTSY01000004">
    <property type="protein sequence ID" value="GMT25296.1"/>
    <property type="molecule type" value="Genomic_DNA"/>
</dbReference>
<dbReference type="GO" id="GO:0005829">
    <property type="term" value="C:cytosol"/>
    <property type="evidence" value="ECO:0007669"/>
    <property type="project" value="TreeGrafter"/>
</dbReference>
<sequence length="592" mass="69515">LSGFRVMAVDPLAVAVYGFFQRERVFEEAGHYWEARVIRHRCTLEKRCVKENGKSREESPSGKEEEEAIRVDLFDADGDKYMKYLMKLDSNNCKEQDHYKVLGLSKLRNEATMAEIRHAYRQKVLKHHPDKKKAKGIPIPNEEYYVCITKAFEQIGMNEQKRKAYDSVDEKFDDNVPTEKTVSKDNFFKLLHPVFERNKRWSNIQPAPGLGDTKTAREEVEFFYNFWFDWDSWREFSYLDEEDKEKGEDRWERREMEKMNKAERERRRKDEMKRIRKLVEMAYAKDPRISQFKKDDKDNKERAKIEKQRAAREKIEEEERKKREEEERIKKAKEEEQRKAKEEKEAEKAKKAEAKKALSEQRKRLRTMAEGNKYWTGVDVGDEVVTMMERIERICFQTAIDDLTALCDRVEKVVLDDDAVVTIFDELEGTTTVKKVKKVEAKPANEEKENQKVTWSSDENTLLIKATNLYPAGTVERWAVVAEYLNEHRKDKTGRPKKEKEVIQQAKLVQALGLKAVENVKEAASTVPAPEASWSTEEQRKLEVSLKSIPASDPDRWTRIAEAVETKSKKECITRYKYIVDLVKKNKAAGAH</sequence>
<dbReference type="GO" id="GO:0006450">
    <property type="term" value="P:regulation of translational fidelity"/>
    <property type="evidence" value="ECO:0007669"/>
    <property type="project" value="InterPro"/>
</dbReference>
<accession>A0AAV5W3I2</accession>
<dbReference type="SMART" id="SM00717">
    <property type="entry name" value="SANT"/>
    <property type="match status" value="2"/>
</dbReference>
<dbReference type="Proteomes" id="UP001432322">
    <property type="component" value="Unassembled WGS sequence"/>
</dbReference>
<feature type="domain" description="Myb-like" evidence="4">
    <location>
        <begin position="531"/>
        <end position="580"/>
    </location>
</feature>
<evidence type="ECO:0008006" key="7">
    <source>
        <dbReference type="Google" id="ProtNLM"/>
    </source>
</evidence>
<protein>
    <recommendedName>
        <fullName evidence="7">DnaJ homolog subfamily C member 2</fullName>
    </recommendedName>
</protein>
<dbReference type="PROSITE" id="PS50076">
    <property type="entry name" value="DNAJ_2"/>
    <property type="match status" value="1"/>
</dbReference>
<gene>
    <name evidence="5" type="ORF">PFISCL1PPCAC_16593</name>
</gene>
<organism evidence="5 6">
    <name type="scientific">Pristionchus fissidentatus</name>
    <dbReference type="NCBI Taxonomy" id="1538716"/>
    <lineage>
        <taxon>Eukaryota</taxon>
        <taxon>Metazoa</taxon>
        <taxon>Ecdysozoa</taxon>
        <taxon>Nematoda</taxon>
        <taxon>Chromadorea</taxon>
        <taxon>Rhabditida</taxon>
        <taxon>Rhabditina</taxon>
        <taxon>Diplogasteromorpha</taxon>
        <taxon>Diplogasteroidea</taxon>
        <taxon>Neodiplogasteridae</taxon>
        <taxon>Pristionchus</taxon>
    </lineage>
</organism>
<evidence type="ECO:0000259" key="4">
    <source>
        <dbReference type="PROSITE" id="PS50090"/>
    </source>
</evidence>
<dbReference type="Pfam" id="PF21884">
    <property type="entry name" value="ZUO1-like_ZHD"/>
    <property type="match status" value="1"/>
</dbReference>
<evidence type="ECO:0000313" key="5">
    <source>
        <dbReference type="EMBL" id="GMT25296.1"/>
    </source>
</evidence>
<feature type="region of interest" description="Disordered" evidence="2">
    <location>
        <begin position="247"/>
        <end position="269"/>
    </location>
</feature>